<feature type="non-terminal residue" evidence="3">
    <location>
        <position position="239"/>
    </location>
</feature>
<keyword evidence="4" id="KW-1185">Reference proteome</keyword>
<proteinExistence type="inferred from homology"/>
<name>S8CKL0_9LAMI</name>
<dbReference type="InterPro" id="IPR012459">
    <property type="entry name" value="Rrp15"/>
</dbReference>
<feature type="region of interest" description="Disordered" evidence="2">
    <location>
        <begin position="1"/>
        <end position="63"/>
    </location>
</feature>
<evidence type="ECO:0008006" key="5">
    <source>
        <dbReference type="Google" id="ProtNLM"/>
    </source>
</evidence>
<protein>
    <recommendedName>
        <fullName evidence="5">RRP15-like protein</fullName>
    </recommendedName>
</protein>
<dbReference type="Proteomes" id="UP000015453">
    <property type="component" value="Unassembled WGS sequence"/>
</dbReference>
<evidence type="ECO:0000313" key="3">
    <source>
        <dbReference type="EMBL" id="EPS67734.1"/>
    </source>
</evidence>
<dbReference type="PANTHER" id="PTHR13245:SF14">
    <property type="entry name" value="RRP15-LIKE PROTEIN"/>
    <property type="match status" value="1"/>
</dbReference>
<gene>
    <name evidence="3" type="ORF">M569_07042</name>
</gene>
<dbReference type="GO" id="GO:0000470">
    <property type="term" value="P:maturation of LSU-rRNA"/>
    <property type="evidence" value="ECO:0007669"/>
    <property type="project" value="TreeGrafter"/>
</dbReference>
<dbReference type="GO" id="GO:0000460">
    <property type="term" value="P:maturation of 5.8S rRNA"/>
    <property type="evidence" value="ECO:0007669"/>
    <property type="project" value="TreeGrafter"/>
</dbReference>
<evidence type="ECO:0000256" key="2">
    <source>
        <dbReference type="SAM" id="MobiDB-lite"/>
    </source>
</evidence>
<reference evidence="3 4" key="1">
    <citation type="journal article" date="2013" name="BMC Genomics">
        <title>The miniature genome of a carnivorous plant Genlisea aurea contains a low number of genes and short non-coding sequences.</title>
        <authorList>
            <person name="Leushkin E.V."/>
            <person name="Sutormin R.A."/>
            <person name="Nabieva E.R."/>
            <person name="Penin A.A."/>
            <person name="Kondrashov A.S."/>
            <person name="Logacheva M.D."/>
        </authorList>
    </citation>
    <scope>NUCLEOTIDE SEQUENCE [LARGE SCALE GENOMIC DNA]</scope>
</reference>
<dbReference type="GO" id="GO:0030687">
    <property type="term" value="C:preribosome, large subunit precursor"/>
    <property type="evidence" value="ECO:0007669"/>
    <property type="project" value="TreeGrafter"/>
</dbReference>
<sequence length="239" mass="27336">MRKLFRKRARDYNSDEEEEEEKVEDRRESPVLNKTEDPSEIRFSDDAEEESDREVASDDEEGAIQPGIMKFTDGIKAFRLAFKKILKKTTDNEDVLGPVMSAHKKLVAEKLAMEEAEKKVKGGLKKEKLLISERGRVKPENYLNTHEKFLLEVATKGVVKLFNAVYVAQNAQKGLNPSKAKDEKVIKRQRKEAFFSELRKKKKHRTDVNKVVAGSSNSPPAWAPLRDDFMLANRTSSKL</sequence>
<evidence type="ECO:0000313" key="4">
    <source>
        <dbReference type="Proteomes" id="UP000015453"/>
    </source>
</evidence>
<dbReference type="Pfam" id="PF07890">
    <property type="entry name" value="Rrp15p"/>
    <property type="match status" value="1"/>
</dbReference>
<feature type="compositionally biased region" description="Acidic residues" evidence="2">
    <location>
        <begin position="46"/>
        <end position="62"/>
    </location>
</feature>
<comment type="similarity">
    <text evidence="1">Belongs to the RRP15 family.</text>
</comment>
<dbReference type="AlphaFoldDB" id="S8CKL0"/>
<feature type="compositionally biased region" description="Basic and acidic residues" evidence="2">
    <location>
        <begin position="23"/>
        <end position="45"/>
    </location>
</feature>
<organism evidence="3 4">
    <name type="scientific">Genlisea aurea</name>
    <dbReference type="NCBI Taxonomy" id="192259"/>
    <lineage>
        <taxon>Eukaryota</taxon>
        <taxon>Viridiplantae</taxon>
        <taxon>Streptophyta</taxon>
        <taxon>Embryophyta</taxon>
        <taxon>Tracheophyta</taxon>
        <taxon>Spermatophyta</taxon>
        <taxon>Magnoliopsida</taxon>
        <taxon>eudicotyledons</taxon>
        <taxon>Gunneridae</taxon>
        <taxon>Pentapetalae</taxon>
        <taxon>asterids</taxon>
        <taxon>lamiids</taxon>
        <taxon>Lamiales</taxon>
        <taxon>Lentibulariaceae</taxon>
        <taxon>Genlisea</taxon>
    </lineage>
</organism>
<dbReference type="PANTHER" id="PTHR13245">
    <property type="entry name" value="RRP15-LIKE PROTEIN"/>
    <property type="match status" value="1"/>
</dbReference>
<evidence type="ECO:0000256" key="1">
    <source>
        <dbReference type="ARBA" id="ARBA00007462"/>
    </source>
</evidence>
<dbReference type="EMBL" id="AUSU01002952">
    <property type="protein sequence ID" value="EPS67734.1"/>
    <property type="molecule type" value="Genomic_DNA"/>
</dbReference>
<comment type="caution">
    <text evidence="3">The sequence shown here is derived from an EMBL/GenBank/DDBJ whole genome shotgun (WGS) entry which is preliminary data.</text>
</comment>
<accession>S8CKL0</accession>
<dbReference type="OrthoDB" id="20949at2759"/>